<proteinExistence type="predicted"/>
<organism evidence="1">
    <name type="scientific">Solanum chacoense</name>
    <name type="common">Chaco potato</name>
    <dbReference type="NCBI Taxonomy" id="4108"/>
    <lineage>
        <taxon>Eukaryota</taxon>
        <taxon>Viridiplantae</taxon>
        <taxon>Streptophyta</taxon>
        <taxon>Embryophyta</taxon>
        <taxon>Tracheophyta</taxon>
        <taxon>Spermatophyta</taxon>
        <taxon>Magnoliopsida</taxon>
        <taxon>eudicotyledons</taxon>
        <taxon>Gunneridae</taxon>
        <taxon>Pentapetalae</taxon>
        <taxon>asterids</taxon>
        <taxon>lamiids</taxon>
        <taxon>Solanales</taxon>
        <taxon>Solanaceae</taxon>
        <taxon>Solanoideae</taxon>
        <taxon>Solaneae</taxon>
        <taxon>Solanum</taxon>
    </lineage>
</organism>
<dbReference type="AlphaFoldDB" id="A0A0V0GHD7"/>
<protein>
    <submittedName>
        <fullName evidence="1">Putative ovule protein</fullName>
    </submittedName>
</protein>
<sequence length="84" mass="9775">VFLKLWFIYTICCDFNGTFNTNLCYEKYRIQMIPVPQGYTFASGYFVTLLTSSRVCVSREGLPRYCLTMHVLDSSHCLTMISCY</sequence>
<accession>A0A0V0GHD7</accession>
<dbReference type="EMBL" id="GEDG01038457">
    <property type="protein sequence ID" value="JAP07583.1"/>
    <property type="molecule type" value="Transcribed_RNA"/>
</dbReference>
<name>A0A0V0GHD7_SOLCH</name>
<feature type="non-terminal residue" evidence="1">
    <location>
        <position position="1"/>
    </location>
</feature>
<evidence type="ECO:0000313" key="1">
    <source>
        <dbReference type="EMBL" id="JAP07583.1"/>
    </source>
</evidence>
<reference evidence="1" key="1">
    <citation type="submission" date="2015-12" db="EMBL/GenBank/DDBJ databases">
        <title>Gene expression during late stages of embryo sac development: a critical building block for successful pollen-pistil interactions.</title>
        <authorList>
            <person name="Liu Y."/>
            <person name="Joly V."/>
            <person name="Sabar M."/>
            <person name="Matton D.P."/>
        </authorList>
    </citation>
    <scope>NUCLEOTIDE SEQUENCE</scope>
</reference>